<sequence length="282" mass="29938">MQAAADASVTAVELIGRLREWTTRLGRPFDPAMVPLCSLTAANCTPWLSASACYPVAQTAAWLLALDAWSDGPGSDGSLVDAGITRCLEVVDGGAPTSGDPLQVSLAEIRDQVHAGPSGEAVHDRWRQAVTESLLGTAFERHAADDVARGAEPPPLAEYLRHATGSIGLAMMVTAAWSAMDDPALPDRLPELRGPLDDASMAVRLANDLRGHAREQAEGTIDALALGLAPQDLAASLAEHLNRCRRRLRPLAGIVPGPVAALERHLIWSVRMYQRFEAGHTG</sequence>
<dbReference type="InterPro" id="IPR008949">
    <property type="entry name" value="Isoprenoid_synthase_dom_sf"/>
</dbReference>
<dbReference type="SUPFAM" id="SSF48576">
    <property type="entry name" value="Terpenoid synthases"/>
    <property type="match status" value="1"/>
</dbReference>
<evidence type="ECO:0000313" key="2">
    <source>
        <dbReference type="Proteomes" id="UP000650628"/>
    </source>
</evidence>
<comment type="caution">
    <text evidence="1">The sequence shown here is derived from an EMBL/GenBank/DDBJ whole genome shotgun (WGS) entry which is preliminary data.</text>
</comment>
<keyword evidence="2" id="KW-1185">Reference proteome</keyword>
<dbReference type="EMBL" id="BOOO01000013">
    <property type="protein sequence ID" value="GII28869.1"/>
    <property type="molecule type" value="Genomic_DNA"/>
</dbReference>
<organism evidence="1 2">
    <name type="scientific">Planotetraspora mira</name>
    <dbReference type="NCBI Taxonomy" id="58121"/>
    <lineage>
        <taxon>Bacteria</taxon>
        <taxon>Bacillati</taxon>
        <taxon>Actinomycetota</taxon>
        <taxon>Actinomycetes</taxon>
        <taxon>Streptosporangiales</taxon>
        <taxon>Streptosporangiaceae</taxon>
        <taxon>Planotetraspora</taxon>
    </lineage>
</organism>
<dbReference type="Pfam" id="PF19086">
    <property type="entry name" value="Terpene_syn_C_2"/>
    <property type="match status" value="1"/>
</dbReference>
<dbReference type="Proteomes" id="UP000650628">
    <property type="component" value="Unassembled WGS sequence"/>
</dbReference>
<evidence type="ECO:0008006" key="3">
    <source>
        <dbReference type="Google" id="ProtNLM"/>
    </source>
</evidence>
<name>A0A8J3TML4_9ACTN</name>
<gene>
    <name evidence="1" type="ORF">Pmi06nite_23110</name>
</gene>
<proteinExistence type="predicted"/>
<dbReference type="AlphaFoldDB" id="A0A8J3TML4"/>
<reference evidence="1 2" key="1">
    <citation type="submission" date="2021-01" db="EMBL/GenBank/DDBJ databases">
        <title>Whole genome shotgun sequence of Planotetraspora mira NBRC 15435.</title>
        <authorList>
            <person name="Komaki H."/>
            <person name="Tamura T."/>
        </authorList>
    </citation>
    <scope>NUCLEOTIDE SEQUENCE [LARGE SCALE GENOMIC DNA]</scope>
    <source>
        <strain evidence="1 2">NBRC 15435</strain>
    </source>
</reference>
<evidence type="ECO:0000313" key="1">
    <source>
        <dbReference type="EMBL" id="GII28869.1"/>
    </source>
</evidence>
<dbReference type="Gene3D" id="1.10.600.10">
    <property type="entry name" value="Farnesyl Diphosphate Synthase"/>
    <property type="match status" value="1"/>
</dbReference>
<protein>
    <recommendedName>
        <fullName evidence="3">Terpene synthase</fullName>
    </recommendedName>
</protein>
<accession>A0A8J3TML4</accession>